<keyword evidence="7" id="KW-1185">Reference proteome</keyword>
<protein>
    <recommendedName>
        <fullName evidence="5">MYND-type domain-containing protein</fullName>
    </recommendedName>
</protein>
<sequence length="290" mass="32118">MPPSNTFSFNGRRYKASEFLPEVITLANMLASNAHLTAASPLPVDTDLSEADQNEVQTQIPAILILPPEAISIFWGAFAANHLADIAVSLRRLSHATQRQAVSTAIQILSLIPDPKEQPYFRKFLRNSTASKDIPNIVANAFVKGTTWKRPSGPGHHCTLIIHTLFWCDPSLGDDGKASVDAGIRAALVDAIQTTLDHPRAADMEQLQLVEMQRLQGILGAIESMPEAHYLNSTRGFLEGQVDDMCDGDECDEEAELSCSKCKTTRYCGKECQTWHWKHGHKVRCFKTDY</sequence>
<dbReference type="EMBL" id="JARJCM010000123">
    <property type="protein sequence ID" value="KAJ7027521.1"/>
    <property type="molecule type" value="Genomic_DNA"/>
</dbReference>
<dbReference type="SUPFAM" id="SSF144232">
    <property type="entry name" value="HIT/MYND zinc finger-like"/>
    <property type="match status" value="1"/>
</dbReference>
<keyword evidence="2 4" id="KW-0863">Zinc-finger</keyword>
<evidence type="ECO:0000256" key="3">
    <source>
        <dbReference type="ARBA" id="ARBA00022833"/>
    </source>
</evidence>
<comment type="caution">
    <text evidence="6">The sequence shown here is derived from an EMBL/GenBank/DDBJ whole genome shotgun (WGS) entry which is preliminary data.</text>
</comment>
<evidence type="ECO:0000259" key="5">
    <source>
        <dbReference type="PROSITE" id="PS50865"/>
    </source>
</evidence>
<reference evidence="6" key="1">
    <citation type="submission" date="2023-03" db="EMBL/GenBank/DDBJ databases">
        <title>Massive genome expansion in bonnet fungi (Mycena s.s.) driven by repeated elements and novel gene families across ecological guilds.</title>
        <authorList>
            <consortium name="Lawrence Berkeley National Laboratory"/>
            <person name="Harder C.B."/>
            <person name="Miyauchi S."/>
            <person name="Viragh M."/>
            <person name="Kuo A."/>
            <person name="Thoen E."/>
            <person name="Andreopoulos B."/>
            <person name="Lu D."/>
            <person name="Skrede I."/>
            <person name="Drula E."/>
            <person name="Henrissat B."/>
            <person name="Morin E."/>
            <person name="Kohler A."/>
            <person name="Barry K."/>
            <person name="LaButti K."/>
            <person name="Morin E."/>
            <person name="Salamov A."/>
            <person name="Lipzen A."/>
            <person name="Mereny Z."/>
            <person name="Hegedus B."/>
            <person name="Baldrian P."/>
            <person name="Stursova M."/>
            <person name="Weitz H."/>
            <person name="Taylor A."/>
            <person name="Grigoriev I.V."/>
            <person name="Nagy L.G."/>
            <person name="Martin F."/>
            <person name="Kauserud H."/>
        </authorList>
    </citation>
    <scope>NUCLEOTIDE SEQUENCE</scope>
    <source>
        <strain evidence="6">CBHHK200</strain>
    </source>
</reference>
<dbReference type="Proteomes" id="UP001218188">
    <property type="component" value="Unassembled WGS sequence"/>
</dbReference>
<keyword evidence="1" id="KW-0479">Metal-binding</keyword>
<dbReference type="InterPro" id="IPR002893">
    <property type="entry name" value="Znf_MYND"/>
</dbReference>
<dbReference type="GO" id="GO:0008270">
    <property type="term" value="F:zinc ion binding"/>
    <property type="evidence" value="ECO:0007669"/>
    <property type="project" value="UniProtKB-KW"/>
</dbReference>
<accession>A0AAD6SIJ9</accession>
<gene>
    <name evidence="6" type="ORF">C8F04DRAFT_1238062</name>
</gene>
<dbReference type="Gene3D" id="6.10.140.2220">
    <property type="match status" value="1"/>
</dbReference>
<keyword evidence="3" id="KW-0862">Zinc</keyword>
<evidence type="ECO:0000256" key="4">
    <source>
        <dbReference type="PROSITE-ProRule" id="PRU00134"/>
    </source>
</evidence>
<evidence type="ECO:0000256" key="2">
    <source>
        <dbReference type="ARBA" id="ARBA00022771"/>
    </source>
</evidence>
<dbReference type="AlphaFoldDB" id="A0AAD6SIJ9"/>
<organism evidence="6 7">
    <name type="scientific">Mycena alexandri</name>
    <dbReference type="NCBI Taxonomy" id="1745969"/>
    <lineage>
        <taxon>Eukaryota</taxon>
        <taxon>Fungi</taxon>
        <taxon>Dikarya</taxon>
        <taxon>Basidiomycota</taxon>
        <taxon>Agaricomycotina</taxon>
        <taxon>Agaricomycetes</taxon>
        <taxon>Agaricomycetidae</taxon>
        <taxon>Agaricales</taxon>
        <taxon>Marasmiineae</taxon>
        <taxon>Mycenaceae</taxon>
        <taxon>Mycena</taxon>
    </lineage>
</organism>
<evidence type="ECO:0000313" key="6">
    <source>
        <dbReference type="EMBL" id="KAJ7027521.1"/>
    </source>
</evidence>
<evidence type="ECO:0000313" key="7">
    <source>
        <dbReference type="Proteomes" id="UP001218188"/>
    </source>
</evidence>
<dbReference type="PROSITE" id="PS50865">
    <property type="entry name" value="ZF_MYND_2"/>
    <property type="match status" value="1"/>
</dbReference>
<dbReference type="Pfam" id="PF01753">
    <property type="entry name" value="zf-MYND"/>
    <property type="match status" value="1"/>
</dbReference>
<feature type="domain" description="MYND-type" evidence="5">
    <location>
        <begin position="248"/>
        <end position="285"/>
    </location>
</feature>
<proteinExistence type="predicted"/>
<name>A0AAD6SIJ9_9AGAR</name>
<evidence type="ECO:0000256" key="1">
    <source>
        <dbReference type="ARBA" id="ARBA00022723"/>
    </source>
</evidence>